<sequence length="458" mass="50318">MTMHLRPSQIAFWPLDRLKPYARNAKIHGAGQVARIAASMAEFGWTVPCLVAADGELIAGHGRVLAAAQLGLAEAPVIVLDHLTEAQRRAYRIADNKLTEMGGWDEALLFEELRGLMAEDFDLGLIGIPEEELHALLHDADDDRAPIDDDTADTIPEAPAEPITRPGDIWALGDHRLICGDATDPAVVARLMDGAQASLMFTSPPYAQQRDYGAAKEKVGDWDALMQGVFAAAPVTADGQLLVNLGLVHRDSEWTPYWEGWVDWMRAQGWRRFGWYVWDQGPGLPGDWNGRLAPSHEFIFHFNRQPRKPNKTVESKHAGETLGGGGLRGADGTVHRKTGYGNAIQSHRIPDSVFRIMRHKGGLGAAGSHPAVFPVALVEAVLDTFTDPGDLVFEPFCGSGTQLIAAERTGRRCCAVELDPVYCDVAVRRWEVATGRAAHRITEQEEARKQARRSRKRA</sequence>
<evidence type="ECO:0000256" key="2">
    <source>
        <dbReference type="ARBA" id="ARBA00022603"/>
    </source>
</evidence>
<reference evidence="12 13" key="1">
    <citation type="submission" date="2019-11" db="EMBL/GenBank/DDBJ databases">
        <title>Draft Whole-Genome sequence of the marine photosynthetic bacterium Rhodovulum strictum DSM 11289.</title>
        <authorList>
            <person name="Kyndt J.A."/>
            <person name="Meyer T.E."/>
        </authorList>
    </citation>
    <scope>NUCLEOTIDE SEQUENCE [LARGE SCALE GENOMIC DNA]</scope>
    <source>
        <strain evidence="12 13">DSM 11289</strain>
    </source>
</reference>
<evidence type="ECO:0000256" key="3">
    <source>
        <dbReference type="ARBA" id="ARBA00022679"/>
    </source>
</evidence>
<evidence type="ECO:0000256" key="7">
    <source>
        <dbReference type="ARBA" id="ARBA00047942"/>
    </source>
</evidence>
<feature type="domain" description="ParB-like N-terminal" evidence="11">
    <location>
        <begin position="11"/>
        <end position="97"/>
    </location>
</feature>
<dbReference type="GO" id="GO:0003677">
    <property type="term" value="F:DNA binding"/>
    <property type="evidence" value="ECO:0007669"/>
    <property type="project" value="UniProtKB-KW"/>
</dbReference>
<dbReference type="GO" id="GO:0015667">
    <property type="term" value="F:site-specific DNA-methyltransferase (cytosine-N4-specific) activity"/>
    <property type="evidence" value="ECO:0007669"/>
    <property type="project" value="UniProtKB-EC"/>
</dbReference>
<evidence type="ECO:0000313" key="13">
    <source>
        <dbReference type="Proteomes" id="UP000466730"/>
    </source>
</evidence>
<dbReference type="EMBL" id="WJPO01000032">
    <property type="protein sequence ID" value="MRH22489.1"/>
    <property type="molecule type" value="Genomic_DNA"/>
</dbReference>
<comment type="similarity">
    <text evidence="1">Belongs to the N(4)/N(6)-methyltransferase family. N(4) subfamily.</text>
</comment>
<dbReference type="OrthoDB" id="7806498at2"/>
<comment type="catalytic activity">
    <reaction evidence="8">
        <text>a 2'-deoxycytidine in DNA + S-adenosyl-L-methionine = an N(4)-methyl-2'-deoxycytidine in DNA + S-adenosyl-L-homocysteine + H(+)</text>
        <dbReference type="Rhea" id="RHEA:16857"/>
        <dbReference type="Rhea" id="RHEA-COMP:11369"/>
        <dbReference type="Rhea" id="RHEA-COMP:13674"/>
        <dbReference type="ChEBI" id="CHEBI:15378"/>
        <dbReference type="ChEBI" id="CHEBI:57856"/>
        <dbReference type="ChEBI" id="CHEBI:59789"/>
        <dbReference type="ChEBI" id="CHEBI:85452"/>
        <dbReference type="ChEBI" id="CHEBI:137933"/>
        <dbReference type="EC" id="2.1.1.113"/>
    </reaction>
</comment>
<dbReference type="SUPFAM" id="SSF53335">
    <property type="entry name" value="S-adenosyl-L-methionine-dependent methyltransferases"/>
    <property type="match status" value="1"/>
</dbReference>
<keyword evidence="6" id="KW-0238">DNA-binding</keyword>
<evidence type="ECO:0000256" key="6">
    <source>
        <dbReference type="ARBA" id="ARBA00023125"/>
    </source>
</evidence>
<dbReference type="EC" id="2.1.1.-" evidence="9"/>
<keyword evidence="3" id="KW-0808">Transferase</keyword>
<evidence type="ECO:0000313" key="12">
    <source>
        <dbReference type="EMBL" id="MRH22489.1"/>
    </source>
</evidence>
<comment type="caution">
    <text evidence="12">The sequence shown here is derived from an EMBL/GenBank/DDBJ whole genome shotgun (WGS) entry which is preliminary data.</text>
</comment>
<dbReference type="InterPro" id="IPR036086">
    <property type="entry name" value="ParB/Sulfiredoxin_sf"/>
</dbReference>
<dbReference type="Proteomes" id="UP000466730">
    <property type="component" value="Unassembled WGS sequence"/>
</dbReference>
<evidence type="ECO:0000256" key="4">
    <source>
        <dbReference type="ARBA" id="ARBA00022691"/>
    </source>
</evidence>
<dbReference type="InterPro" id="IPR003115">
    <property type="entry name" value="ParB_N"/>
</dbReference>
<evidence type="ECO:0000259" key="11">
    <source>
        <dbReference type="SMART" id="SM00470"/>
    </source>
</evidence>
<keyword evidence="5" id="KW-0680">Restriction system</keyword>
<dbReference type="AlphaFoldDB" id="A0A844BIW1"/>
<organism evidence="12 13">
    <name type="scientific">Rhodovulum strictum</name>
    <dbReference type="NCBI Taxonomy" id="58314"/>
    <lineage>
        <taxon>Bacteria</taxon>
        <taxon>Pseudomonadati</taxon>
        <taxon>Pseudomonadota</taxon>
        <taxon>Alphaproteobacteria</taxon>
        <taxon>Rhodobacterales</taxon>
        <taxon>Paracoccaceae</taxon>
        <taxon>Rhodovulum</taxon>
    </lineage>
</organism>
<evidence type="ECO:0000256" key="10">
    <source>
        <dbReference type="SAM" id="MobiDB-lite"/>
    </source>
</evidence>
<evidence type="ECO:0000256" key="9">
    <source>
        <dbReference type="RuleBase" id="RU362026"/>
    </source>
</evidence>
<dbReference type="GO" id="GO:0008170">
    <property type="term" value="F:N-methyltransferase activity"/>
    <property type="evidence" value="ECO:0007669"/>
    <property type="project" value="InterPro"/>
</dbReference>
<dbReference type="InterPro" id="IPR015840">
    <property type="entry name" value="DNA_MeTrfase_ParB"/>
</dbReference>
<dbReference type="CDD" id="cd16403">
    <property type="entry name" value="ParB_N_like_MT"/>
    <property type="match status" value="1"/>
</dbReference>
<dbReference type="GO" id="GO:0032259">
    <property type="term" value="P:methylation"/>
    <property type="evidence" value="ECO:0007669"/>
    <property type="project" value="UniProtKB-KW"/>
</dbReference>
<keyword evidence="13" id="KW-1185">Reference proteome</keyword>
<keyword evidence="2 12" id="KW-0489">Methyltransferase</keyword>
<dbReference type="InterPro" id="IPR002941">
    <property type="entry name" value="DNA_methylase_N4/N6"/>
</dbReference>
<evidence type="ECO:0000256" key="8">
    <source>
        <dbReference type="ARBA" id="ARBA00049120"/>
    </source>
</evidence>
<evidence type="ECO:0000256" key="1">
    <source>
        <dbReference type="ARBA" id="ARBA00010203"/>
    </source>
</evidence>
<dbReference type="Gene3D" id="3.40.50.150">
    <property type="entry name" value="Vaccinia Virus protein VP39"/>
    <property type="match status" value="1"/>
</dbReference>
<evidence type="ECO:0000256" key="5">
    <source>
        <dbReference type="ARBA" id="ARBA00022747"/>
    </source>
</evidence>
<gene>
    <name evidence="12" type="ORF">GH815_16050</name>
</gene>
<dbReference type="PRINTS" id="PR00508">
    <property type="entry name" value="S21N4MTFRASE"/>
</dbReference>
<dbReference type="Pfam" id="PF01555">
    <property type="entry name" value="N6_N4_Mtase"/>
    <property type="match status" value="1"/>
</dbReference>
<dbReference type="GO" id="GO:0009007">
    <property type="term" value="F:site-specific DNA-methyltransferase (adenine-specific) activity"/>
    <property type="evidence" value="ECO:0007669"/>
    <property type="project" value="UniProtKB-EC"/>
</dbReference>
<dbReference type="InterPro" id="IPR001091">
    <property type="entry name" value="RM_Methyltransferase"/>
</dbReference>
<dbReference type="PROSITE" id="PS00093">
    <property type="entry name" value="N4_MTASE"/>
    <property type="match status" value="1"/>
</dbReference>
<dbReference type="SMART" id="SM00470">
    <property type="entry name" value="ParB"/>
    <property type="match status" value="1"/>
</dbReference>
<dbReference type="InterPro" id="IPR029063">
    <property type="entry name" value="SAM-dependent_MTases_sf"/>
</dbReference>
<dbReference type="PIRSF" id="PIRSF036758">
    <property type="entry name" value="Aden_M_ParB"/>
    <property type="match status" value="1"/>
</dbReference>
<keyword evidence="4" id="KW-0949">S-adenosyl-L-methionine</keyword>
<dbReference type="SUPFAM" id="SSF110849">
    <property type="entry name" value="ParB/Sulfiredoxin"/>
    <property type="match status" value="1"/>
</dbReference>
<accession>A0A844BIW1</accession>
<dbReference type="Gene3D" id="3.90.1530.10">
    <property type="entry name" value="Conserved hypothetical protein from pyrococcus furiosus pfu- 392566-001, ParB domain"/>
    <property type="match status" value="1"/>
</dbReference>
<dbReference type="GO" id="GO:0009307">
    <property type="term" value="P:DNA restriction-modification system"/>
    <property type="evidence" value="ECO:0007669"/>
    <property type="project" value="UniProtKB-KW"/>
</dbReference>
<protein>
    <recommendedName>
        <fullName evidence="9">Methyltransferase</fullName>
        <ecNumber evidence="9">2.1.1.-</ecNumber>
    </recommendedName>
</protein>
<comment type="catalytic activity">
    <reaction evidence="7">
        <text>a 2'-deoxyadenosine in DNA + S-adenosyl-L-methionine = an N(6)-methyl-2'-deoxyadenosine in DNA + S-adenosyl-L-homocysteine + H(+)</text>
        <dbReference type="Rhea" id="RHEA:15197"/>
        <dbReference type="Rhea" id="RHEA-COMP:12418"/>
        <dbReference type="Rhea" id="RHEA-COMP:12419"/>
        <dbReference type="ChEBI" id="CHEBI:15378"/>
        <dbReference type="ChEBI" id="CHEBI:57856"/>
        <dbReference type="ChEBI" id="CHEBI:59789"/>
        <dbReference type="ChEBI" id="CHEBI:90615"/>
        <dbReference type="ChEBI" id="CHEBI:90616"/>
        <dbReference type="EC" id="2.1.1.72"/>
    </reaction>
</comment>
<proteinExistence type="inferred from homology"/>
<dbReference type="RefSeq" id="WP_153749769.1">
    <property type="nucleotide sequence ID" value="NZ_BAAADI010000039.1"/>
</dbReference>
<dbReference type="InterPro" id="IPR017985">
    <property type="entry name" value="MeTrfase_CN4_CS"/>
</dbReference>
<name>A0A844BIW1_9RHOB</name>
<feature type="region of interest" description="Disordered" evidence="10">
    <location>
        <begin position="308"/>
        <end position="328"/>
    </location>
</feature>